<keyword evidence="1" id="KW-0732">Signal</keyword>
<feature type="signal peptide" evidence="1">
    <location>
        <begin position="1"/>
        <end position="29"/>
    </location>
</feature>
<sequence>MRRLPRKTLKVLGPLALTVLLGGSAYAFMANNNVHQSSAGSGQGTITGYTVSGVTYNLSQYAPDPDHLTSVSFVLTPAPGGKPADQVAVWFNGNKSNVANSAGGECRMIGRPAPNGAENWTCSIGWDQQAQPSLQLDVAAAH</sequence>
<feature type="chain" id="PRO_5038809983" evidence="1">
    <location>
        <begin position="30"/>
        <end position="142"/>
    </location>
</feature>
<keyword evidence="3" id="KW-1185">Reference proteome</keyword>
<accession>A0A6F8ZJH7</accession>
<evidence type="ECO:0000256" key="1">
    <source>
        <dbReference type="SAM" id="SignalP"/>
    </source>
</evidence>
<proteinExistence type="predicted"/>
<dbReference type="Proteomes" id="UP000503399">
    <property type="component" value="Chromosome"/>
</dbReference>
<reference evidence="2 3" key="1">
    <citation type="submission" date="2020-02" db="EMBL/GenBank/DDBJ databases">
        <authorList>
            <person name="Hogendoorn C."/>
        </authorList>
    </citation>
    <scope>NUCLEOTIDE SEQUENCE [LARGE SCALE GENOMIC DNA]</scope>
    <source>
        <strain evidence="2">R501</strain>
    </source>
</reference>
<organism evidence="2 3">
    <name type="scientific">Candidatus Hydrogenisulfobacillus filiaventi</name>
    <dbReference type="NCBI Taxonomy" id="2707344"/>
    <lineage>
        <taxon>Bacteria</taxon>
        <taxon>Bacillati</taxon>
        <taxon>Bacillota</taxon>
        <taxon>Clostridia</taxon>
        <taxon>Eubacteriales</taxon>
        <taxon>Clostridiales Family XVII. Incertae Sedis</taxon>
        <taxon>Candidatus Hydrogenisulfobacillus</taxon>
    </lineage>
</organism>
<evidence type="ECO:0000313" key="3">
    <source>
        <dbReference type="Proteomes" id="UP000503399"/>
    </source>
</evidence>
<gene>
    <name evidence="2" type="ORF">R50_2334</name>
</gene>
<dbReference type="EMBL" id="LR778114">
    <property type="protein sequence ID" value="CAB1129831.1"/>
    <property type="molecule type" value="Genomic_DNA"/>
</dbReference>
<protein>
    <submittedName>
        <fullName evidence="2">Uncharacterized protein</fullName>
    </submittedName>
</protein>
<name>A0A6F8ZJH7_9FIRM</name>
<dbReference type="AlphaFoldDB" id="A0A6F8ZJH7"/>
<evidence type="ECO:0000313" key="2">
    <source>
        <dbReference type="EMBL" id="CAB1129831.1"/>
    </source>
</evidence>
<dbReference type="KEGG" id="hfv:R50_2334"/>